<name>A0A5U3IUI8_SALER</name>
<sequence length="131" mass="14681">MKHTDIREAVMSALEAGGIDDVLFDGRPAVFEEDDFPAIAVYLTNAACTGEDLDVDTWQAILHIEVFFPAQASDSDLDKWMEGKIYPALNNIPGLEALITTMTAQGYDYRRDEEMAVWSSADMTYLITYEM</sequence>
<dbReference type="Gene3D" id="3.30.70.1700">
    <property type="entry name" value="Phage minor tail protein U"/>
    <property type="match status" value="1"/>
</dbReference>
<accession>A0A5U3IUI8</accession>
<proteinExistence type="predicted"/>
<protein>
    <submittedName>
        <fullName evidence="1">Phage tail protein</fullName>
    </submittedName>
</protein>
<dbReference type="AlphaFoldDB" id="A0A5U3IUI8"/>
<reference evidence="1" key="1">
    <citation type="submission" date="2018-07" db="EMBL/GenBank/DDBJ databases">
        <authorList>
            <consortium name="GenomeTrakr network: Whole genome sequencing for foodborne pathogen traceback"/>
        </authorList>
    </citation>
    <scope>NUCLEOTIDE SEQUENCE [LARGE SCALE GENOMIC DNA]</scope>
    <source>
        <strain evidence="1">FDA00008842</strain>
    </source>
</reference>
<dbReference type="InterPro" id="IPR038512">
    <property type="entry name" value="GpU-like_sf"/>
</dbReference>
<dbReference type="Pfam" id="PF06141">
    <property type="entry name" value="Phage_tail_U"/>
    <property type="match status" value="1"/>
</dbReference>
<organism evidence="1">
    <name type="scientific">Salmonella enterica</name>
    <name type="common">Salmonella choleraesuis</name>
    <dbReference type="NCBI Taxonomy" id="28901"/>
    <lineage>
        <taxon>Bacteria</taxon>
        <taxon>Pseudomonadati</taxon>
        <taxon>Pseudomonadota</taxon>
        <taxon>Gammaproteobacteria</taxon>
        <taxon>Enterobacterales</taxon>
        <taxon>Enterobacteriaceae</taxon>
        <taxon>Salmonella</taxon>
    </lineage>
</organism>
<dbReference type="InterPro" id="IPR035934">
    <property type="entry name" value="Phage_tail_protein-like_sf"/>
</dbReference>
<dbReference type="InterPro" id="IPR009312">
    <property type="entry name" value="Phage_lambda_GpU-like"/>
</dbReference>
<gene>
    <name evidence="1" type="ORF">VH79_24485</name>
</gene>
<dbReference type="EMBL" id="AAGLUV010000027">
    <property type="protein sequence ID" value="EBP4586288.1"/>
    <property type="molecule type" value="Genomic_DNA"/>
</dbReference>
<dbReference type="SUPFAM" id="SSF143749">
    <property type="entry name" value="Phage tail protein-like"/>
    <property type="match status" value="1"/>
</dbReference>
<comment type="caution">
    <text evidence="1">The sequence shown here is derived from an EMBL/GenBank/DDBJ whole genome shotgun (WGS) entry which is preliminary data.</text>
</comment>
<dbReference type="Proteomes" id="UP000839610">
    <property type="component" value="Unassembled WGS sequence"/>
</dbReference>
<evidence type="ECO:0000313" key="1">
    <source>
        <dbReference type="EMBL" id="EBP4586288.1"/>
    </source>
</evidence>